<evidence type="ECO:0000256" key="3">
    <source>
        <dbReference type="ARBA" id="ARBA00023237"/>
    </source>
</evidence>
<evidence type="ECO:0000313" key="8">
    <source>
        <dbReference type="Proteomes" id="UP000214747"/>
    </source>
</evidence>
<dbReference type="Gene3D" id="2.40.160.50">
    <property type="entry name" value="membrane protein fhac: a member of the omp85/tpsb transporter family"/>
    <property type="match status" value="1"/>
</dbReference>
<accession>A0A225STV1</accession>
<evidence type="ECO:0000256" key="1">
    <source>
        <dbReference type="ARBA" id="ARBA00022452"/>
    </source>
</evidence>
<dbReference type="InterPro" id="IPR013686">
    <property type="entry name" value="Polypept-transport_assoc_ShlB"/>
</dbReference>
<dbReference type="Proteomes" id="UP000214747">
    <property type="component" value="Unassembled WGS sequence"/>
</dbReference>
<feature type="domain" description="Haemolysin activator HlyB C-terminal" evidence="5">
    <location>
        <begin position="212"/>
        <end position="367"/>
    </location>
</feature>
<name>A0A225STV1_9BURK</name>
<organism evidence="7 8">
    <name type="scientific">Herbaspirillum aquaticum</name>
    <dbReference type="NCBI Taxonomy" id="568783"/>
    <lineage>
        <taxon>Bacteria</taxon>
        <taxon>Pseudomonadati</taxon>
        <taxon>Pseudomonadota</taxon>
        <taxon>Betaproteobacteria</taxon>
        <taxon>Burkholderiales</taxon>
        <taxon>Oxalobacteraceae</taxon>
        <taxon>Herbaspirillum</taxon>
    </lineage>
</organism>
<evidence type="ECO:0000313" key="7">
    <source>
        <dbReference type="EMBL" id="OWY32853.1"/>
    </source>
</evidence>
<dbReference type="PANTHER" id="PTHR34597">
    <property type="entry name" value="SLR1661 PROTEIN"/>
    <property type="match status" value="1"/>
</dbReference>
<evidence type="ECO:0000259" key="6">
    <source>
        <dbReference type="Pfam" id="PF08479"/>
    </source>
</evidence>
<dbReference type="GO" id="GO:0098046">
    <property type="term" value="C:type V protein secretion system complex"/>
    <property type="evidence" value="ECO:0007669"/>
    <property type="project" value="TreeGrafter"/>
</dbReference>
<feature type="chain" id="PRO_5012872441" evidence="4">
    <location>
        <begin position="29"/>
        <end position="477"/>
    </location>
</feature>
<keyword evidence="8" id="KW-1185">Reference proteome</keyword>
<dbReference type="Pfam" id="PF08479">
    <property type="entry name" value="POTRA_2"/>
    <property type="match status" value="1"/>
</dbReference>
<protein>
    <submittedName>
        <fullName evidence="7">Hemin-binding protein</fullName>
    </submittedName>
</protein>
<keyword evidence="3" id="KW-0998">Cell outer membrane</keyword>
<keyword evidence="1" id="KW-1134">Transmembrane beta strand</keyword>
<dbReference type="RefSeq" id="WP_088756661.1">
    <property type="nucleotide sequence ID" value="NZ_NJGV01000022.1"/>
</dbReference>
<dbReference type="Gene3D" id="3.10.20.310">
    <property type="entry name" value="membrane protein fhac"/>
    <property type="match status" value="1"/>
</dbReference>
<feature type="domain" description="Polypeptide-transport-associated ShlB-type" evidence="6">
    <location>
        <begin position="75"/>
        <end position="149"/>
    </location>
</feature>
<sequence>MNKHSSPFQQLGLTMALAMAGLNTWAQGAPNSGSILQQAQPPAVPAEPVPSLPSLGDRQAMEPAMAPLPPGQAIPVRAIQIQGNHVIDTEQLAPLVAEGVGKSLQLPEMDSLAQRITRYYRSRGYFVARAYIPAQDITAGVLRIQVVEGRYGSFQLKNSSRVGDPTVQAILDQTKASAAVSAESLERSLLIINDTPGVRVERAEVLPGEQVGSSGFVVATGPTAPFSGYLMGDNFGSRYTGSRRLSFNLESNSPTGRGDRLSVSGLVSDTGELVSGRLAYSMLLAADGLRGEVAASQLEYELGDAYASLNARGTARTLEATLSYPLRRVRAQTIEASLNARYRDLEDKMASAGIRTPKTLSSATAQLALRDETPVFGMAGATQGQVAVSLGELKIGDATARALDAAGPCTQGGYQKLAVDLNRVMLLPWAVSVTGALRHQRSLNGKNLDSSEYLPVSGFGAVMAYPRFPIVDRIYTI</sequence>
<keyword evidence="1" id="KW-0472">Membrane</keyword>
<comment type="caution">
    <text evidence="7">The sequence shown here is derived from an EMBL/GenBank/DDBJ whole genome shotgun (WGS) entry which is preliminary data.</text>
</comment>
<dbReference type="AlphaFoldDB" id="A0A225STV1"/>
<gene>
    <name evidence="7" type="ORF">CEJ45_19325</name>
</gene>
<evidence type="ECO:0000259" key="5">
    <source>
        <dbReference type="Pfam" id="PF03865"/>
    </source>
</evidence>
<reference evidence="7 8" key="1">
    <citation type="journal article" date="2010" name="Int. J. Syst. Evol. Microbiol.">
        <title>Reclassification of Herbaspirillum putei as a later heterotypic synonym of Herbaspirillum huttiense, with the description of H. huttiense subsp. huttiense subsp. nov. and H. huttiense subsp. putei subsp. nov., comb. nov., and description of Herbaspirillum aquaticum sp. nov.</title>
        <authorList>
            <person name="Dobritsa A.P."/>
            <person name="Reddy M.C."/>
            <person name="Samadpour M."/>
        </authorList>
    </citation>
    <scope>NUCLEOTIDE SEQUENCE [LARGE SCALE GENOMIC DNA]</scope>
    <source>
        <strain evidence="7 8">IEH 4430</strain>
    </source>
</reference>
<dbReference type="InterPro" id="IPR051544">
    <property type="entry name" value="TPS_OM_transporter"/>
</dbReference>
<evidence type="ECO:0000256" key="4">
    <source>
        <dbReference type="SAM" id="SignalP"/>
    </source>
</evidence>
<proteinExistence type="predicted"/>
<dbReference type="Pfam" id="PF03865">
    <property type="entry name" value="ShlB"/>
    <property type="match status" value="1"/>
</dbReference>
<keyword evidence="4" id="KW-0732">Signal</keyword>
<dbReference type="EMBL" id="NJGV01000022">
    <property type="protein sequence ID" value="OWY32853.1"/>
    <property type="molecule type" value="Genomic_DNA"/>
</dbReference>
<feature type="signal peptide" evidence="4">
    <location>
        <begin position="1"/>
        <end position="28"/>
    </location>
</feature>
<dbReference type="GO" id="GO:0008320">
    <property type="term" value="F:protein transmembrane transporter activity"/>
    <property type="evidence" value="ECO:0007669"/>
    <property type="project" value="TreeGrafter"/>
</dbReference>
<dbReference type="GO" id="GO:0046819">
    <property type="term" value="P:protein secretion by the type V secretion system"/>
    <property type="evidence" value="ECO:0007669"/>
    <property type="project" value="TreeGrafter"/>
</dbReference>
<dbReference type="InterPro" id="IPR005565">
    <property type="entry name" value="Hemolysn_activator_HlyB_C"/>
</dbReference>
<evidence type="ECO:0000256" key="2">
    <source>
        <dbReference type="ARBA" id="ARBA00022692"/>
    </source>
</evidence>
<dbReference type="PANTHER" id="PTHR34597:SF1">
    <property type="entry name" value="HEME_HEMOPEXIN TRANSPORTER PROTEIN HUXB"/>
    <property type="match status" value="1"/>
</dbReference>
<keyword evidence="2" id="KW-0812">Transmembrane</keyword>